<evidence type="ECO:0000259" key="7">
    <source>
        <dbReference type="PROSITE" id="PS51935"/>
    </source>
</evidence>
<dbReference type="GO" id="GO:0006508">
    <property type="term" value="P:proteolysis"/>
    <property type="evidence" value="ECO:0007669"/>
    <property type="project" value="UniProtKB-KW"/>
</dbReference>
<dbReference type="PANTHER" id="PTHR47360:SF1">
    <property type="entry name" value="ENDOPEPTIDASE NLPC-RELATED"/>
    <property type="match status" value="1"/>
</dbReference>
<dbReference type="InterPro" id="IPR052062">
    <property type="entry name" value="Murein_DD/LD_carboxypeptidase"/>
</dbReference>
<evidence type="ECO:0000256" key="3">
    <source>
        <dbReference type="ARBA" id="ARBA00022729"/>
    </source>
</evidence>
<dbReference type="Proteomes" id="UP000006233">
    <property type="component" value="Unassembled WGS sequence"/>
</dbReference>
<protein>
    <submittedName>
        <fullName evidence="8">NlpC/P60 family protein</fullName>
    </submittedName>
</protein>
<feature type="region of interest" description="Disordered" evidence="6">
    <location>
        <begin position="73"/>
        <end position="106"/>
    </location>
</feature>
<keyword evidence="3" id="KW-0732">Signal</keyword>
<comment type="similarity">
    <text evidence="1">Belongs to the peptidase C40 family.</text>
</comment>
<dbReference type="HOGENOM" id="CLU_016043_5_0_0"/>
<dbReference type="SUPFAM" id="SSF54001">
    <property type="entry name" value="Cysteine proteinases"/>
    <property type="match status" value="1"/>
</dbReference>
<evidence type="ECO:0000313" key="9">
    <source>
        <dbReference type="Proteomes" id="UP000006233"/>
    </source>
</evidence>
<reference evidence="8 9" key="1">
    <citation type="submission" date="2009-09" db="EMBL/GenBank/DDBJ databases">
        <authorList>
            <person name="Weinstock G."/>
            <person name="Sodergren E."/>
            <person name="Clifton S."/>
            <person name="Fulton L."/>
            <person name="Fulton B."/>
            <person name="Courtney L."/>
            <person name="Fronick C."/>
            <person name="Harrison M."/>
            <person name="Strong C."/>
            <person name="Farmer C."/>
            <person name="Delahaunty K."/>
            <person name="Markovic C."/>
            <person name="Hall O."/>
            <person name="Minx P."/>
            <person name="Tomlinson C."/>
            <person name="Mitreva M."/>
            <person name="Nelson J."/>
            <person name="Hou S."/>
            <person name="Wollam A."/>
            <person name="Pepin K.H."/>
            <person name="Johnson M."/>
            <person name="Bhonagiri V."/>
            <person name="Nash W.E."/>
            <person name="Warren W."/>
            <person name="Chinwalla A."/>
            <person name="Mardis E.R."/>
            <person name="Wilson R.K."/>
        </authorList>
    </citation>
    <scope>NUCLEOTIDE SEQUENCE [LARGE SCALE GENOMIC DNA]</scope>
    <source>
        <strain evidence="8 9">F0254</strain>
    </source>
</reference>
<accession>C9MUI0</accession>
<dbReference type="PROSITE" id="PS51935">
    <property type="entry name" value="NLPC_P60"/>
    <property type="match status" value="1"/>
</dbReference>
<feature type="domain" description="NlpC/P60" evidence="7">
    <location>
        <begin position="165"/>
        <end position="286"/>
    </location>
</feature>
<organism evidence="8 9">
    <name type="scientific">Leptotrichia hofstadii F0254</name>
    <dbReference type="NCBI Taxonomy" id="634994"/>
    <lineage>
        <taxon>Bacteria</taxon>
        <taxon>Fusobacteriati</taxon>
        <taxon>Fusobacteriota</taxon>
        <taxon>Fusobacteriia</taxon>
        <taxon>Fusobacteriales</taxon>
        <taxon>Leptotrichiaceae</taxon>
        <taxon>Leptotrichia</taxon>
    </lineage>
</organism>
<dbReference type="STRING" id="634994.GCWU000323_00199"/>
<evidence type="ECO:0000256" key="1">
    <source>
        <dbReference type="ARBA" id="ARBA00007074"/>
    </source>
</evidence>
<dbReference type="AlphaFoldDB" id="C9MUI0"/>
<dbReference type="eggNOG" id="COG0791">
    <property type="taxonomic scope" value="Bacteria"/>
</dbReference>
<keyword evidence="4" id="KW-0378">Hydrolase</keyword>
<dbReference type="InterPro" id="IPR000064">
    <property type="entry name" value="NLP_P60_dom"/>
</dbReference>
<evidence type="ECO:0000256" key="6">
    <source>
        <dbReference type="SAM" id="MobiDB-lite"/>
    </source>
</evidence>
<proteinExistence type="inferred from homology"/>
<dbReference type="PANTHER" id="PTHR47360">
    <property type="entry name" value="MUREIN DD-ENDOPEPTIDASE MEPS/MUREIN LD-CARBOXYPEPTIDASE"/>
    <property type="match status" value="1"/>
</dbReference>
<feature type="region of interest" description="Disordered" evidence="6">
    <location>
        <begin position="39"/>
        <end position="59"/>
    </location>
</feature>
<sequence>MIQNNFERGEKMVRKSTFTMACMLMTVGCANLQTNEASKVKTGERSNNDFSPKNNVGNENVVVEIVGGKKEKAESDYSVSSNSSEQRRRTNKSEDAVRKSEKKLDKHSDLNEKIDDLKVTRLFDENKLVDRSMPNSQLVLQKLSELKRKHQEILLNGTFSQKKTVKLQNQLLKSYSNWKGTKYSLGGDSEDGMDCSALTRRVYREVYGYELPRQTVQQVKVGAHVSKENLKPGDIVFFRPEEKNNHTAVYLGDTLFINASASKGVVISTLENTYWNKYFKYGVRIREV</sequence>
<evidence type="ECO:0000256" key="4">
    <source>
        <dbReference type="ARBA" id="ARBA00022801"/>
    </source>
</evidence>
<gene>
    <name evidence="8" type="ORF">GCWU000323_00199</name>
</gene>
<evidence type="ECO:0000256" key="5">
    <source>
        <dbReference type="ARBA" id="ARBA00022807"/>
    </source>
</evidence>
<feature type="compositionally biased region" description="Basic and acidic residues" evidence="6">
    <location>
        <begin position="85"/>
        <end position="106"/>
    </location>
</feature>
<keyword evidence="2" id="KW-0645">Protease</keyword>
<comment type="caution">
    <text evidence="8">The sequence shown here is derived from an EMBL/GenBank/DDBJ whole genome shotgun (WGS) entry which is preliminary data.</text>
</comment>
<dbReference type="Pfam" id="PF00877">
    <property type="entry name" value="NLPC_P60"/>
    <property type="match status" value="1"/>
</dbReference>
<dbReference type="GO" id="GO:0008234">
    <property type="term" value="F:cysteine-type peptidase activity"/>
    <property type="evidence" value="ECO:0007669"/>
    <property type="project" value="UniProtKB-KW"/>
</dbReference>
<dbReference type="Gene3D" id="3.90.1720.10">
    <property type="entry name" value="endopeptidase domain like (from Nostoc punctiforme)"/>
    <property type="match status" value="1"/>
</dbReference>
<keyword evidence="5" id="KW-0788">Thiol protease</keyword>
<dbReference type="InterPro" id="IPR038765">
    <property type="entry name" value="Papain-like_cys_pep_sf"/>
</dbReference>
<evidence type="ECO:0000256" key="2">
    <source>
        <dbReference type="ARBA" id="ARBA00022670"/>
    </source>
</evidence>
<dbReference type="EMBL" id="ACVB02000006">
    <property type="protein sequence ID" value="EEX75600.1"/>
    <property type="molecule type" value="Genomic_DNA"/>
</dbReference>
<name>C9MUI0_9FUSO</name>
<evidence type="ECO:0000313" key="8">
    <source>
        <dbReference type="EMBL" id="EEX75600.1"/>
    </source>
</evidence>